<protein>
    <submittedName>
        <fullName evidence="6">Patatin</fullName>
    </submittedName>
</protein>
<feature type="domain" description="PNPLA" evidence="5">
    <location>
        <begin position="16"/>
        <end position="174"/>
    </location>
</feature>
<keyword evidence="7" id="KW-1185">Reference proteome</keyword>
<reference evidence="6 7" key="1">
    <citation type="submission" date="2018-01" db="EMBL/GenBank/DDBJ databases">
        <title>Whole genome sequencing of Histamine producing bacteria.</title>
        <authorList>
            <person name="Butler K."/>
        </authorList>
    </citation>
    <scope>NUCLEOTIDE SEQUENCE [LARGE SCALE GENOMIC DNA]</scope>
    <source>
        <strain evidence="6 7">DSM 100436</strain>
    </source>
</reference>
<dbReference type="PANTHER" id="PTHR14226">
    <property type="entry name" value="NEUROPATHY TARGET ESTERASE/SWISS CHEESE D.MELANOGASTER"/>
    <property type="match status" value="1"/>
</dbReference>
<dbReference type="Gene3D" id="3.40.1090.10">
    <property type="entry name" value="Cytosolic phospholipase A2 catalytic domain"/>
    <property type="match status" value="2"/>
</dbReference>
<evidence type="ECO:0000256" key="4">
    <source>
        <dbReference type="PROSITE-ProRule" id="PRU01161"/>
    </source>
</evidence>
<comment type="caution">
    <text evidence="4">Lacks conserved residue(s) required for the propagation of feature annotation.</text>
</comment>
<feature type="short sequence motif" description="DGA/G" evidence="4">
    <location>
        <begin position="161"/>
        <end position="163"/>
    </location>
</feature>
<dbReference type="EMBL" id="PYMA01000001">
    <property type="protein sequence ID" value="PSW21867.1"/>
    <property type="molecule type" value="Genomic_DNA"/>
</dbReference>
<feature type="active site" description="Nucleophile" evidence="4">
    <location>
        <position position="49"/>
    </location>
</feature>
<feature type="short sequence motif" description="GXSXG" evidence="4">
    <location>
        <begin position="47"/>
        <end position="51"/>
    </location>
</feature>
<dbReference type="GO" id="GO:0016787">
    <property type="term" value="F:hydrolase activity"/>
    <property type="evidence" value="ECO:0007669"/>
    <property type="project" value="UniProtKB-UniRule"/>
</dbReference>
<sequence>MASPTFFNRKPYKFGLTLSGGGAKCMAHIGMLKYLEEQGIKPDIISGASGGALVGALYAAGHTPDNIFSFFVENQMFKIDNFSFNKLGIINSERLKKHFKGWIKRDNFDALDIPLYVATTDLNTAHQVVFNEGPLLPALLASAAYPGMFTPVEIDGKLFSDGGITNNFPTDLINDQCQAHLGMYLSPLEHKESDEFANAFDVLDRVFEIYSSAHLLKSMKLPDVCIAPEGIDKWGAFNVDNESLQQLYDLGYDATKSHFEHKDAEWLADVKQSLDKKSFLEYLTS</sequence>
<organism evidence="6 7">
    <name type="scientific">Photobacterium sanctipauli</name>
    <dbReference type="NCBI Taxonomy" id="1342794"/>
    <lineage>
        <taxon>Bacteria</taxon>
        <taxon>Pseudomonadati</taxon>
        <taxon>Pseudomonadota</taxon>
        <taxon>Gammaproteobacteria</taxon>
        <taxon>Vibrionales</taxon>
        <taxon>Vibrionaceae</taxon>
        <taxon>Photobacterium</taxon>
    </lineage>
</organism>
<dbReference type="InterPro" id="IPR016035">
    <property type="entry name" value="Acyl_Trfase/lysoPLipase"/>
</dbReference>
<evidence type="ECO:0000256" key="1">
    <source>
        <dbReference type="ARBA" id="ARBA00022801"/>
    </source>
</evidence>
<name>A0A2T3P037_9GAMM</name>
<dbReference type="SUPFAM" id="SSF52151">
    <property type="entry name" value="FabD/lysophospholipase-like"/>
    <property type="match status" value="1"/>
</dbReference>
<evidence type="ECO:0000313" key="6">
    <source>
        <dbReference type="EMBL" id="PSW21867.1"/>
    </source>
</evidence>
<keyword evidence="1 4" id="KW-0378">Hydrolase</keyword>
<evidence type="ECO:0000313" key="7">
    <source>
        <dbReference type="Proteomes" id="UP000241771"/>
    </source>
</evidence>
<evidence type="ECO:0000256" key="2">
    <source>
        <dbReference type="ARBA" id="ARBA00022963"/>
    </source>
</evidence>
<proteinExistence type="predicted"/>
<comment type="caution">
    <text evidence="6">The sequence shown here is derived from an EMBL/GenBank/DDBJ whole genome shotgun (WGS) entry which is preliminary data.</text>
</comment>
<dbReference type="PANTHER" id="PTHR14226:SF29">
    <property type="entry name" value="NEUROPATHY TARGET ESTERASE SWS"/>
    <property type="match status" value="1"/>
</dbReference>
<gene>
    <name evidence="6" type="ORF">C9I98_00960</name>
</gene>
<evidence type="ECO:0000259" key="5">
    <source>
        <dbReference type="PROSITE" id="PS51635"/>
    </source>
</evidence>
<dbReference type="AlphaFoldDB" id="A0A2T3P037"/>
<keyword evidence="3 4" id="KW-0443">Lipid metabolism</keyword>
<dbReference type="GO" id="GO:0016042">
    <property type="term" value="P:lipid catabolic process"/>
    <property type="evidence" value="ECO:0007669"/>
    <property type="project" value="UniProtKB-UniRule"/>
</dbReference>
<feature type="active site" description="Proton acceptor" evidence="4">
    <location>
        <position position="161"/>
    </location>
</feature>
<dbReference type="InterPro" id="IPR050301">
    <property type="entry name" value="NTE"/>
</dbReference>
<dbReference type="Proteomes" id="UP000241771">
    <property type="component" value="Unassembled WGS sequence"/>
</dbReference>
<dbReference type="RefSeq" id="WP_107271454.1">
    <property type="nucleotide sequence ID" value="NZ_PYMA01000001.1"/>
</dbReference>
<evidence type="ECO:0000256" key="3">
    <source>
        <dbReference type="ARBA" id="ARBA00023098"/>
    </source>
</evidence>
<dbReference type="CDD" id="cd07205">
    <property type="entry name" value="Pat_PNPLA6_PNPLA7_NTE1_like"/>
    <property type="match status" value="1"/>
</dbReference>
<dbReference type="InterPro" id="IPR002641">
    <property type="entry name" value="PNPLA_dom"/>
</dbReference>
<dbReference type="Pfam" id="PF01734">
    <property type="entry name" value="Patatin"/>
    <property type="match status" value="1"/>
</dbReference>
<dbReference type="PROSITE" id="PS51635">
    <property type="entry name" value="PNPLA"/>
    <property type="match status" value="1"/>
</dbReference>
<keyword evidence="2 4" id="KW-0442">Lipid degradation</keyword>
<accession>A0A2T3P037</accession>